<feature type="region of interest" description="Disordered" evidence="2">
    <location>
        <begin position="901"/>
        <end position="959"/>
    </location>
</feature>
<accession>A0AAD8D7S0</accession>
<reference evidence="3" key="1">
    <citation type="submission" date="2022-02" db="EMBL/GenBank/DDBJ databases">
        <title>Atlantic sturgeon de novo genome assembly.</title>
        <authorList>
            <person name="Stock M."/>
            <person name="Klopp C."/>
            <person name="Guiguen Y."/>
            <person name="Cabau C."/>
            <person name="Parinello H."/>
            <person name="Santidrian Yebra-Pimentel E."/>
            <person name="Kuhl H."/>
            <person name="Dirks R.P."/>
            <person name="Guessner J."/>
            <person name="Wuertz S."/>
            <person name="Du K."/>
            <person name="Schartl M."/>
        </authorList>
    </citation>
    <scope>NUCLEOTIDE SEQUENCE</scope>
    <source>
        <strain evidence="3">STURGEONOMICS-FGT-2020</strain>
        <tissue evidence="3">Whole blood</tissue>
    </source>
</reference>
<feature type="coiled-coil region" evidence="1">
    <location>
        <begin position="225"/>
        <end position="480"/>
    </location>
</feature>
<dbReference type="PANTHER" id="PTHR46725">
    <property type="entry name" value="COILED-COIL DOMAIN-CONTAINING PROTEIN 57"/>
    <property type="match status" value="1"/>
</dbReference>
<feature type="coiled-coil region" evidence="1">
    <location>
        <begin position="96"/>
        <end position="170"/>
    </location>
</feature>
<keyword evidence="1" id="KW-0175">Coiled coil</keyword>
<evidence type="ECO:0000313" key="4">
    <source>
        <dbReference type="Proteomes" id="UP001230051"/>
    </source>
</evidence>
<dbReference type="GO" id="GO:0045931">
    <property type="term" value="P:positive regulation of mitotic cell cycle"/>
    <property type="evidence" value="ECO:0007669"/>
    <property type="project" value="TreeGrafter"/>
</dbReference>
<feature type="coiled-coil region" evidence="1">
    <location>
        <begin position="656"/>
        <end position="722"/>
    </location>
</feature>
<dbReference type="EMBL" id="JAGXEW010000014">
    <property type="protein sequence ID" value="KAK1163792.1"/>
    <property type="molecule type" value="Genomic_DNA"/>
</dbReference>
<dbReference type="PANTHER" id="PTHR46725:SF1">
    <property type="entry name" value="COILED-COIL DOMAIN-CONTAINING PROTEIN 57"/>
    <property type="match status" value="1"/>
</dbReference>
<feature type="region of interest" description="Disordered" evidence="2">
    <location>
        <begin position="552"/>
        <end position="577"/>
    </location>
</feature>
<sequence>MLEEGDLDALLACKEQEWKDLQARRIQRLETALRDTTGQLKEQREKFDRLKEDFKYNLQVLEERDQELDRYDAMFSRLKTLESTKQAESSELRIQIDKLQEAVSIETRMCEELQHQYQQRVKEHQLELEKVHGLKDCDIQQYRQEYEKLKRELERKIQEVEGELALQKQELMVEFDSEMRRREHEFNLRIDEMSNVIFSHELKVKLLTKELEVHRDAREECAVSLQAAENIGREMEKEIRRKELEIKDVSAVKDARIKELEDKLDMLELNWKKEEEIFTRKHQELDRFARERDAVLVTVKEAHAEQVRDLEKNLRELQTSLETLETEKRRLEWNHVDTLREKEEQLEKLRSELDTMRSGWDAYIAQVSKKTVAKDMQVQSLAEQESKVKTELARYKEDVERYKHQLSQALDRERRLEQAKVQAELDWQRRCEDAERDQYLKNEELIQGLSKARDETMAELQEKERELQDMNVLVQNVTLERDRSMAALRKHGFHSERETQVEGKGFEQGVLSEGDFPSEEIRRLQQQNSSLRAVIAEMRKEMETLSELIPAAPSAARSHDTSVSITEPRKKPDVSVGPFTPEYIRSLEDEVKELKQKCRRQEEQLEEALKAPSKTSALFPGFPVSADNAYLQNHTRILNETIGGLRAEKVSIAATLKKQEARVAHQESTVTQLTQQVRLKQNECDELRYNLTNQTKRSGVEIAGLRDRVAGLELQLAETRKEAEEYFKGNLQQNLEAVALGNEVSALKLDIASRRAPVVVEQNEMVNQLQEEILRLRQQLYVSGPGASLNRYEKANVQTLQAKLKQAVRYISQLTRDKQQLIEMGNKLRAELAGAGLQVSFSGLQPTGSVCTPEPTAGPSTIVSQSPKGLVREAQNRLTALEQLQYQLTAQELQYAQRDQYKRPPLILHPTFSESEDGTKGKRSNPWGQHARAGDGDEQAIGSKKENTPPELSQSPQLIRPEHSQLYPETRPLSSQSQPLMSSFGADSSLQDIWQMLDRGSSPSVCTPRECTEQVGAGRSSGMVERGGPVMNFSCRGSGGGVSVQGRKAEFQEGKKTGKPLSESAVKQKRTAKIRNYNIKH</sequence>
<proteinExistence type="predicted"/>
<feature type="region of interest" description="Disordered" evidence="2">
    <location>
        <begin position="1050"/>
        <end position="1081"/>
    </location>
</feature>
<dbReference type="GO" id="GO:0007020">
    <property type="term" value="P:microtubule nucleation"/>
    <property type="evidence" value="ECO:0007669"/>
    <property type="project" value="TreeGrafter"/>
</dbReference>
<evidence type="ECO:0000256" key="2">
    <source>
        <dbReference type="SAM" id="MobiDB-lite"/>
    </source>
</evidence>
<organism evidence="3 4">
    <name type="scientific">Acipenser oxyrinchus oxyrinchus</name>
    <dbReference type="NCBI Taxonomy" id="40147"/>
    <lineage>
        <taxon>Eukaryota</taxon>
        <taxon>Metazoa</taxon>
        <taxon>Chordata</taxon>
        <taxon>Craniata</taxon>
        <taxon>Vertebrata</taxon>
        <taxon>Euteleostomi</taxon>
        <taxon>Actinopterygii</taxon>
        <taxon>Chondrostei</taxon>
        <taxon>Acipenseriformes</taxon>
        <taxon>Acipenseridae</taxon>
        <taxon>Acipenser</taxon>
    </lineage>
</organism>
<evidence type="ECO:0000256" key="1">
    <source>
        <dbReference type="SAM" id="Coils"/>
    </source>
</evidence>
<dbReference type="InterPro" id="IPR042481">
    <property type="entry name" value="CCDC57"/>
</dbReference>
<feature type="coiled-coil region" evidence="1">
    <location>
        <begin position="521"/>
        <end position="548"/>
    </location>
</feature>
<keyword evidence="4" id="KW-1185">Reference proteome</keyword>
<feature type="region of interest" description="Disordered" evidence="2">
    <location>
        <begin position="1001"/>
        <end position="1025"/>
    </location>
</feature>
<dbReference type="Proteomes" id="UP001230051">
    <property type="component" value="Unassembled WGS sequence"/>
</dbReference>
<dbReference type="GO" id="GO:0005876">
    <property type="term" value="C:spindle microtubule"/>
    <property type="evidence" value="ECO:0007669"/>
    <property type="project" value="TreeGrafter"/>
</dbReference>
<feature type="coiled-coil region" evidence="1">
    <location>
        <begin position="759"/>
        <end position="831"/>
    </location>
</feature>
<dbReference type="GO" id="GO:0034451">
    <property type="term" value="C:centriolar satellite"/>
    <property type="evidence" value="ECO:0007669"/>
    <property type="project" value="TreeGrafter"/>
</dbReference>
<gene>
    <name evidence="3" type="primary">Ccdc57</name>
    <name evidence="3" type="ORF">AOXY_G15702</name>
</gene>
<dbReference type="GO" id="GO:0060271">
    <property type="term" value="P:cilium assembly"/>
    <property type="evidence" value="ECO:0007669"/>
    <property type="project" value="TreeGrafter"/>
</dbReference>
<feature type="compositionally biased region" description="Basic residues" evidence="2">
    <location>
        <begin position="1067"/>
        <end position="1081"/>
    </location>
</feature>
<feature type="coiled-coil region" evidence="1">
    <location>
        <begin position="584"/>
        <end position="611"/>
    </location>
</feature>
<evidence type="ECO:0000313" key="3">
    <source>
        <dbReference type="EMBL" id="KAK1163792.1"/>
    </source>
</evidence>
<name>A0AAD8D7S0_ACIOX</name>
<dbReference type="GO" id="GO:0005814">
    <property type="term" value="C:centriole"/>
    <property type="evidence" value="ECO:0007669"/>
    <property type="project" value="TreeGrafter"/>
</dbReference>
<protein>
    <submittedName>
        <fullName evidence="3">Coiled-coil domain-containing protein 57 isoform X1</fullName>
    </submittedName>
</protein>
<comment type="caution">
    <text evidence="3">The sequence shown here is derived from an EMBL/GenBank/DDBJ whole genome shotgun (WGS) entry which is preliminary data.</text>
</comment>
<feature type="coiled-coil region" evidence="1">
    <location>
        <begin position="26"/>
        <end position="53"/>
    </location>
</feature>
<dbReference type="AlphaFoldDB" id="A0AAD8D7S0"/>
<dbReference type="GO" id="GO:0007099">
    <property type="term" value="P:centriole replication"/>
    <property type="evidence" value="ECO:0007669"/>
    <property type="project" value="TreeGrafter"/>
</dbReference>